<dbReference type="PRINTS" id="PR00405">
    <property type="entry name" value="REVINTRACTNG"/>
</dbReference>
<dbReference type="SMART" id="SM00105">
    <property type="entry name" value="ArfGap"/>
    <property type="match status" value="1"/>
</dbReference>
<dbReference type="PANTHER" id="PTHR45686:SF4">
    <property type="entry name" value="ADP-RIBOSYLATION FACTOR GTPASE ACTIVATING PROTEIN 3, ISOFORM H"/>
    <property type="match status" value="1"/>
</dbReference>
<dbReference type="EMBL" id="OU015568">
    <property type="protein sequence ID" value="CAG5091454.1"/>
    <property type="molecule type" value="Genomic_DNA"/>
</dbReference>
<comment type="subcellular location">
    <subcellularLocation>
        <location evidence="1">Golgi apparatus membrane</location>
        <topology evidence="1">Peripheral membrane protein</topology>
        <orientation evidence="1">Cytoplasmic side</orientation>
    </subcellularLocation>
</comment>
<dbReference type="InterPro" id="IPR038508">
    <property type="entry name" value="ArfGAP_dom_sf"/>
</dbReference>
<reference evidence="9 10" key="1">
    <citation type="submission" date="2021-04" db="EMBL/GenBank/DDBJ databases">
        <authorList>
            <person name="Bliznina A."/>
        </authorList>
    </citation>
    <scope>NUCLEOTIDE SEQUENCE [LARGE SCALE GENOMIC DNA]</scope>
</reference>
<keyword evidence="2" id="KW-0343">GTPase activation</keyword>
<dbReference type="InterPro" id="IPR037278">
    <property type="entry name" value="ARFGAP/RecO"/>
</dbReference>
<evidence type="ECO:0000313" key="9">
    <source>
        <dbReference type="EMBL" id="CAG5091454.1"/>
    </source>
</evidence>
<evidence type="ECO:0000256" key="3">
    <source>
        <dbReference type="ARBA" id="ARBA00022723"/>
    </source>
</evidence>
<keyword evidence="4 6" id="KW-0863">Zinc-finger</keyword>
<dbReference type="Proteomes" id="UP001158576">
    <property type="component" value="Chromosome PAR"/>
</dbReference>
<gene>
    <name evidence="9" type="ORF">OKIOD_LOCUS4614</name>
</gene>
<protein>
    <submittedName>
        <fullName evidence="9">Oidioi.mRNA.OKI2018_I69.PAR.g13056.t1.cds</fullName>
    </submittedName>
</protein>
<keyword evidence="5" id="KW-0862">Zinc</keyword>
<keyword evidence="10" id="KW-1185">Reference proteome</keyword>
<organism evidence="9 10">
    <name type="scientific">Oikopleura dioica</name>
    <name type="common">Tunicate</name>
    <dbReference type="NCBI Taxonomy" id="34765"/>
    <lineage>
        <taxon>Eukaryota</taxon>
        <taxon>Metazoa</taxon>
        <taxon>Chordata</taxon>
        <taxon>Tunicata</taxon>
        <taxon>Appendicularia</taxon>
        <taxon>Copelata</taxon>
        <taxon>Oikopleuridae</taxon>
        <taxon>Oikopleura</taxon>
    </lineage>
</organism>
<dbReference type="Gene3D" id="1.10.220.150">
    <property type="entry name" value="Arf GTPase activating protein"/>
    <property type="match status" value="1"/>
</dbReference>
<evidence type="ECO:0000256" key="5">
    <source>
        <dbReference type="ARBA" id="ARBA00022833"/>
    </source>
</evidence>
<feature type="compositionally biased region" description="Polar residues" evidence="7">
    <location>
        <begin position="389"/>
        <end position="398"/>
    </location>
</feature>
<feature type="region of interest" description="Disordered" evidence="7">
    <location>
        <begin position="414"/>
        <end position="446"/>
    </location>
</feature>
<dbReference type="InterPro" id="IPR001164">
    <property type="entry name" value="ArfGAP_dom"/>
</dbReference>
<feature type="region of interest" description="Disordered" evidence="7">
    <location>
        <begin position="329"/>
        <end position="349"/>
    </location>
</feature>
<evidence type="ECO:0000259" key="8">
    <source>
        <dbReference type="PROSITE" id="PS50115"/>
    </source>
</evidence>
<evidence type="ECO:0000256" key="1">
    <source>
        <dbReference type="ARBA" id="ARBA00004255"/>
    </source>
</evidence>
<evidence type="ECO:0000256" key="7">
    <source>
        <dbReference type="SAM" id="MobiDB-lite"/>
    </source>
</evidence>
<evidence type="ECO:0000256" key="4">
    <source>
        <dbReference type="ARBA" id="ARBA00022771"/>
    </source>
</evidence>
<dbReference type="CDD" id="cd08831">
    <property type="entry name" value="ArfGap_ArfGap2_3_like"/>
    <property type="match status" value="1"/>
</dbReference>
<dbReference type="SUPFAM" id="SSF57863">
    <property type="entry name" value="ArfGap/RecO-like zinc finger"/>
    <property type="match status" value="1"/>
</dbReference>
<evidence type="ECO:0000256" key="2">
    <source>
        <dbReference type="ARBA" id="ARBA00022468"/>
    </source>
</evidence>
<name>A0ABN7S6W5_OIKDI</name>
<dbReference type="Pfam" id="PF01412">
    <property type="entry name" value="ArfGap"/>
    <property type="match status" value="1"/>
</dbReference>
<proteinExistence type="predicted"/>
<feature type="region of interest" description="Disordered" evidence="7">
    <location>
        <begin position="365"/>
        <end position="398"/>
    </location>
</feature>
<keyword evidence="3" id="KW-0479">Metal-binding</keyword>
<feature type="compositionally biased region" description="Low complexity" evidence="7">
    <location>
        <begin position="375"/>
        <end position="388"/>
    </location>
</feature>
<evidence type="ECO:0000313" key="10">
    <source>
        <dbReference type="Proteomes" id="UP001158576"/>
    </source>
</evidence>
<dbReference type="PANTHER" id="PTHR45686">
    <property type="entry name" value="ADP-RIBOSYLATION FACTOR GTPASE ACTIVATING PROTEIN 3, ISOFORM H-RELATED"/>
    <property type="match status" value="1"/>
</dbReference>
<accession>A0ABN7S6W5</accession>
<feature type="compositionally biased region" description="Polar residues" evidence="7">
    <location>
        <begin position="423"/>
        <end position="436"/>
    </location>
</feature>
<dbReference type="PROSITE" id="PS50115">
    <property type="entry name" value="ARFGAP"/>
    <property type="match status" value="1"/>
</dbReference>
<evidence type="ECO:0000256" key="6">
    <source>
        <dbReference type="PROSITE-ProRule" id="PRU00288"/>
    </source>
</evidence>
<feature type="domain" description="Arf-GAP" evidence="8">
    <location>
        <begin position="13"/>
        <end position="119"/>
    </location>
</feature>
<sequence length="495" mass="53246">MSADTVAPVETTKAIFRKLRSLPENKVCFDCCTKNPSWCTIPYGAYVCLECSGVHRSLGTHLTFIRSSDLDGAWTWKQLRCMQVGGNAKARAFFRANGGETSDKNKKYSSRAATLYKAKIEKLALEAVRKYAGETHIGAVASADDSAPAKNRHDDFFSKFDNADLKQEAPVPAQVKQEAIIVTPVEPEKTLAEVSNGMDKLSVNLETKPAKPVKVAKLGAKKTGKKSAFGGAKKVDKTAFKAASSAAERVEKEEKVVQKMDSGEATLSTEAAARLTYKQIERDQKKASANLSGKKAESAARLGMGFGGMRTVTHDTDFQEIRQVEASTTFKEPSILDEESMGSFSRRKEENDDLADLYAARKNNVSSFTEEKSSSSRGMMSRDSNSSSTTKIAPTSASFDSNKYQGAKAISSADLFGDEPHSSDSTPQSRLSQFSGASGVGSSDIFGNGNSSSSSYSGYNIRDQASNIADNAASMAGSALSAGWNAFNKLKDNYS</sequence>